<evidence type="ECO:0000256" key="1">
    <source>
        <dbReference type="SAM" id="Phobius"/>
    </source>
</evidence>
<reference evidence="2 3" key="1">
    <citation type="journal article" date="2015" name="Nature">
        <title>rRNA introns, odd ribosomes, and small enigmatic genomes across a large radiation of phyla.</title>
        <authorList>
            <person name="Brown C.T."/>
            <person name="Hug L.A."/>
            <person name="Thomas B.C."/>
            <person name="Sharon I."/>
            <person name="Castelle C.J."/>
            <person name="Singh A."/>
            <person name="Wilkins M.J."/>
            <person name="Williams K.H."/>
            <person name="Banfield J.F."/>
        </authorList>
    </citation>
    <scope>NUCLEOTIDE SEQUENCE [LARGE SCALE GENOMIC DNA]</scope>
</reference>
<organism evidence="2 3">
    <name type="scientific">Candidatus Woesebacteria bacterium GW2011_GWA2_44_33</name>
    <dbReference type="NCBI Taxonomy" id="1618564"/>
    <lineage>
        <taxon>Bacteria</taxon>
        <taxon>Candidatus Woeseibacteriota</taxon>
    </lineage>
</organism>
<feature type="transmembrane region" description="Helical" evidence="1">
    <location>
        <begin position="55"/>
        <end position="82"/>
    </location>
</feature>
<proteinExistence type="predicted"/>
<feature type="transmembrane region" description="Helical" evidence="1">
    <location>
        <begin position="24"/>
        <end position="43"/>
    </location>
</feature>
<dbReference type="PANTHER" id="PTHR36833">
    <property type="entry name" value="SLR0610 PROTEIN-RELATED"/>
    <property type="match status" value="1"/>
</dbReference>
<sequence length="173" mass="19805">MSYLNPLTKPLPALWYVTFQKVNLFMLVFEMWPATLPLIYLLIKNMDFQISLRGLFLGLLSFVFGHIAIHCFQFVMTTITFWTGEHRGLNGLGYSIAFFGDSIPLEAYPKRIMGLGLTAVPFLAHTALTTSLILGRTTDSRWVWLSFWVMAIFIIIKIKAWRLALRQYSSASS</sequence>
<dbReference type="EMBL" id="LCIY01000025">
    <property type="protein sequence ID" value="KKT66351.1"/>
    <property type="molecule type" value="Genomic_DNA"/>
</dbReference>
<dbReference type="Proteomes" id="UP000034826">
    <property type="component" value="Unassembled WGS sequence"/>
</dbReference>
<protein>
    <submittedName>
        <fullName evidence="2">Uncharacterized protein</fullName>
    </submittedName>
</protein>
<dbReference type="PANTHER" id="PTHR36833:SF1">
    <property type="entry name" value="INTEGRAL MEMBRANE TRANSPORT PROTEIN"/>
    <property type="match status" value="1"/>
</dbReference>
<keyword evidence="1" id="KW-0812">Transmembrane</keyword>
<comment type="caution">
    <text evidence="2">The sequence shown here is derived from an EMBL/GenBank/DDBJ whole genome shotgun (WGS) entry which is preliminary data.</text>
</comment>
<keyword evidence="1" id="KW-1133">Transmembrane helix</keyword>
<feature type="transmembrane region" description="Helical" evidence="1">
    <location>
        <begin position="141"/>
        <end position="158"/>
    </location>
</feature>
<feature type="transmembrane region" description="Helical" evidence="1">
    <location>
        <begin position="112"/>
        <end position="135"/>
    </location>
</feature>
<name>A0A0G1J3Z2_9BACT</name>
<evidence type="ECO:0000313" key="3">
    <source>
        <dbReference type="Proteomes" id="UP000034826"/>
    </source>
</evidence>
<accession>A0A0G1J3Z2</accession>
<dbReference type="InterPro" id="IPR010390">
    <property type="entry name" value="ABC-2_transporter-like"/>
</dbReference>
<dbReference type="Pfam" id="PF06182">
    <property type="entry name" value="ABC2_membrane_6"/>
    <property type="match status" value="1"/>
</dbReference>
<keyword evidence="1" id="KW-0472">Membrane</keyword>
<gene>
    <name evidence="2" type="ORF">UW60_C0025G0011</name>
</gene>
<evidence type="ECO:0000313" key="2">
    <source>
        <dbReference type="EMBL" id="KKT66351.1"/>
    </source>
</evidence>
<dbReference type="AlphaFoldDB" id="A0A0G1J3Z2"/>